<dbReference type="EMBL" id="RFFG01000066">
    <property type="protein sequence ID" value="RMI39515.1"/>
    <property type="molecule type" value="Genomic_DNA"/>
</dbReference>
<dbReference type="SUPFAM" id="SSF110296">
    <property type="entry name" value="Oligoxyloglucan reducing end-specific cellobiohydrolase"/>
    <property type="match status" value="1"/>
</dbReference>
<sequence>MRNPLRSRRNPLPDTPRRPRRATALLGLGTLVTGTLSGVLAGSAVPANAACTPAWKMETPAFPASEVQDVEALSAKDVRFTANVDSDWGAGLSETVWDGSKNTGTGPQIPVQPKRPVFKGTRGSYDSASSGWVIVQPAGGGADIAVMTMARWDGGRWRLYPTAASPDPKNGRVRLLDVASVAPDDAWAVGDLDMSGALLEHWDGTEWTLADHPSASGQGSALIQIDAVSANDVWAVGYKRARPAEGVFIPYAEHYDGTKWTEVELPSVVAPGMPEGIASTVVANGPDDVYIGGWRGTWTDWNGYRGLVMHWDGKKWSVDTGPGDVKQGGFMNALYAAGPDDLWAIADSTLLHRTGTTWTKVAPEGAQPGGGGAAGVTYLYRALAGSGPGDVWAVGSYEYTDPSPMPGLAYATKRTALAHLTCGVR</sequence>
<proteinExistence type="predicted"/>
<accession>A0A3M2LTY2</accession>
<evidence type="ECO:0000313" key="1">
    <source>
        <dbReference type="EMBL" id="RMI39515.1"/>
    </source>
</evidence>
<organism evidence="1 2">
    <name type="scientific">Actinomadura harenae</name>
    <dbReference type="NCBI Taxonomy" id="2483351"/>
    <lineage>
        <taxon>Bacteria</taxon>
        <taxon>Bacillati</taxon>
        <taxon>Actinomycetota</taxon>
        <taxon>Actinomycetes</taxon>
        <taxon>Streptosporangiales</taxon>
        <taxon>Thermomonosporaceae</taxon>
        <taxon>Actinomadura</taxon>
    </lineage>
</organism>
<dbReference type="Proteomes" id="UP000282674">
    <property type="component" value="Unassembled WGS sequence"/>
</dbReference>
<dbReference type="AlphaFoldDB" id="A0A3M2LTY2"/>
<dbReference type="OrthoDB" id="3454650at2"/>
<reference evidence="1 2" key="1">
    <citation type="submission" date="2018-10" db="EMBL/GenBank/DDBJ databases">
        <title>Isolation from soil.</title>
        <authorList>
            <person name="Hu J."/>
        </authorList>
    </citation>
    <scope>NUCLEOTIDE SEQUENCE [LARGE SCALE GENOMIC DNA]</scope>
    <source>
        <strain evidence="1 2">NEAU-Ht49</strain>
    </source>
</reference>
<evidence type="ECO:0000313" key="2">
    <source>
        <dbReference type="Proteomes" id="UP000282674"/>
    </source>
</evidence>
<gene>
    <name evidence="1" type="ORF">EBO15_29590</name>
</gene>
<comment type="caution">
    <text evidence="1">The sequence shown here is derived from an EMBL/GenBank/DDBJ whole genome shotgun (WGS) entry which is preliminary data.</text>
</comment>
<keyword evidence="2" id="KW-1185">Reference proteome</keyword>
<protein>
    <submittedName>
        <fullName evidence="1">Uncharacterized protein</fullName>
    </submittedName>
</protein>
<dbReference type="RefSeq" id="WP_122197748.1">
    <property type="nucleotide sequence ID" value="NZ_JBHSKC010000011.1"/>
</dbReference>
<name>A0A3M2LTY2_9ACTN</name>